<accession>A0ABX2PSJ7</accession>
<dbReference type="PANTHER" id="PTHR33619:SF3">
    <property type="entry name" value="POLYSACCHARIDE EXPORT PROTEIN GFCE-RELATED"/>
    <property type="match status" value="1"/>
</dbReference>
<name>A0ABX2PSJ7_9RHOB</name>
<dbReference type="EMBL" id="JABXWT010000004">
    <property type="protein sequence ID" value="NVO56376.1"/>
    <property type="molecule type" value="Genomic_DNA"/>
</dbReference>
<evidence type="ECO:0000256" key="1">
    <source>
        <dbReference type="ARBA" id="ARBA00022729"/>
    </source>
</evidence>
<evidence type="ECO:0000259" key="3">
    <source>
        <dbReference type="Pfam" id="PF02563"/>
    </source>
</evidence>
<reference evidence="4 5" key="1">
    <citation type="submission" date="2020-06" db="EMBL/GenBank/DDBJ databases">
        <authorList>
            <person name="Cao W.R."/>
        </authorList>
    </citation>
    <scope>NUCLEOTIDE SEQUENCE [LARGE SCALE GENOMIC DNA]</scope>
    <source>
        <strain evidence="4 5">B1Z28</strain>
    </source>
</reference>
<sequence length="388" mass="42635">MVATSVWAEAYRLAPQDRLSLKAMRWDTGSTTYVSWDGVTGDYAITGDGTLMIPLVGQVEAAGHTSAELAALLEQKFRRQIGMAEPPRIALEVVGHLPIYVLGDVNAPGAYDFHFGMTAQQILALAGGPIRPPIQFSSSNDFQILRMGGEIRLLATQIEELEQERQRLVADLTILENAETDEELPELPKGLEGEILKATLAARDGLGERIEDLQGLLKEQISSLTIQLELRNTQIENVSKELENLNSLREKGLTVSNRVTTMTNMLNDLESKRLDQEVALLIARQELNRAERDGLELDDNARSDSLIQLNGVESELASLKTRLETATTLHGELAAAGYLSEDDVASETTIEFIVTRGEDGLTQRFKGTDLVQPGDTIEVVRKTILTSN</sequence>
<keyword evidence="5" id="KW-1185">Reference proteome</keyword>
<protein>
    <submittedName>
        <fullName evidence="4">Polysaccharide biosynthesis/export family protein</fullName>
    </submittedName>
</protein>
<evidence type="ECO:0000256" key="2">
    <source>
        <dbReference type="SAM" id="Coils"/>
    </source>
</evidence>
<comment type="caution">
    <text evidence="4">The sequence shown here is derived from an EMBL/GenBank/DDBJ whole genome shotgun (WGS) entry which is preliminary data.</text>
</comment>
<dbReference type="Gene3D" id="3.30.1950.10">
    <property type="entry name" value="wza like domain"/>
    <property type="match status" value="1"/>
</dbReference>
<evidence type="ECO:0000313" key="5">
    <source>
        <dbReference type="Proteomes" id="UP000630805"/>
    </source>
</evidence>
<feature type="coiled-coil region" evidence="2">
    <location>
        <begin position="144"/>
        <end position="178"/>
    </location>
</feature>
<keyword evidence="2" id="KW-0175">Coiled coil</keyword>
<keyword evidence="1" id="KW-0732">Signal</keyword>
<evidence type="ECO:0000313" key="4">
    <source>
        <dbReference type="EMBL" id="NVO56376.1"/>
    </source>
</evidence>
<dbReference type="InterPro" id="IPR003715">
    <property type="entry name" value="Poly_export_N"/>
</dbReference>
<dbReference type="PANTHER" id="PTHR33619">
    <property type="entry name" value="POLYSACCHARIDE EXPORT PROTEIN GFCE-RELATED"/>
    <property type="match status" value="1"/>
</dbReference>
<feature type="domain" description="Polysaccharide export protein N-terminal" evidence="3">
    <location>
        <begin position="9"/>
        <end position="88"/>
    </location>
</feature>
<dbReference type="InterPro" id="IPR049712">
    <property type="entry name" value="Poly_export"/>
</dbReference>
<gene>
    <name evidence="4" type="ORF">HW561_11300</name>
</gene>
<proteinExistence type="predicted"/>
<dbReference type="Pfam" id="PF02563">
    <property type="entry name" value="Poly_export"/>
    <property type="match status" value="1"/>
</dbReference>
<dbReference type="RefSeq" id="WP_176864769.1">
    <property type="nucleotide sequence ID" value="NZ_JABXWT010000004.1"/>
</dbReference>
<dbReference type="Proteomes" id="UP000630805">
    <property type="component" value="Unassembled WGS sequence"/>
</dbReference>
<organism evidence="4 5">
    <name type="scientific">Ruegeria haliotis</name>
    <dbReference type="NCBI Taxonomy" id="2747601"/>
    <lineage>
        <taxon>Bacteria</taxon>
        <taxon>Pseudomonadati</taxon>
        <taxon>Pseudomonadota</taxon>
        <taxon>Alphaproteobacteria</taxon>
        <taxon>Rhodobacterales</taxon>
        <taxon>Roseobacteraceae</taxon>
        <taxon>Ruegeria</taxon>
    </lineage>
</organism>